<dbReference type="UniPathway" id="UPA00109">
    <property type="reaction ID" value="UER00185"/>
</dbReference>
<feature type="binding site" evidence="12 13">
    <location>
        <begin position="30"/>
        <end position="32"/>
    </location>
    <ligand>
        <name>substrate</name>
    </ligand>
</feature>
<reference evidence="16 17" key="1">
    <citation type="submission" date="2019-01" db="EMBL/GenBank/DDBJ databases">
        <title>Egibacter rhizosphaerae EGI 80759T.</title>
        <authorList>
            <person name="Chen D.-D."/>
            <person name="Tian Y."/>
            <person name="Jiao J.-Y."/>
            <person name="Zhang X.-T."/>
            <person name="Zhang Y.-G."/>
            <person name="Zhang Y."/>
            <person name="Xiao M."/>
            <person name="Shu W.-S."/>
            <person name="Li W.-J."/>
        </authorList>
    </citation>
    <scope>NUCLEOTIDE SEQUENCE [LARGE SCALE GENOMIC DNA]</scope>
    <source>
        <strain evidence="16 17">EGI 80759</strain>
    </source>
</reference>
<sequence>MAEQPPRTETPVPALDSLDASGRTVLVRADLNVPLHEGEVTDDLRLEASLPTLRTLLDQGARVVLMSHLGRPKGEPSEELRLGPVAERLRDLLGESVTAARDIVGDDARAKVAACEPGQVVLLENLRFDPGETKNDPEFADRLAAFGDAYVNDAFGAAHRAHASVVGVPDRVQPAVAGELMAAELRTLQGLLEDPPGPFIAILGGAKVSDKIGVIENLLDAVDRLLIGGAMCYTFLAAQGHDMAGSKVETDQLDTCRELLARADRAGTELRLPVDVVAAAEFASDADHRTVPVSEIPEGMMGLDIGPETVASYASTIADAQTLLWNGPMGVFEWDAFAAGTEGIARSVAACTGFTVIGGGDSAAAVRQLGLAEQVSHVSTGGGASLEFLEGIDLPGVAALRKGAA</sequence>
<evidence type="ECO:0000256" key="2">
    <source>
        <dbReference type="ARBA" id="ARBA00004838"/>
    </source>
</evidence>
<dbReference type="CDD" id="cd00318">
    <property type="entry name" value="Phosphoglycerate_kinase"/>
    <property type="match status" value="1"/>
</dbReference>
<organism evidence="16 17">
    <name type="scientific">Egibacter rhizosphaerae</name>
    <dbReference type="NCBI Taxonomy" id="1670831"/>
    <lineage>
        <taxon>Bacteria</taxon>
        <taxon>Bacillati</taxon>
        <taxon>Actinomycetota</taxon>
        <taxon>Nitriliruptoria</taxon>
        <taxon>Egibacterales</taxon>
        <taxon>Egibacteraceae</taxon>
        <taxon>Egibacter</taxon>
    </lineage>
</organism>
<gene>
    <name evidence="12" type="primary">pgk</name>
    <name evidence="16" type="ORF">ER308_20825</name>
</gene>
<dbReference type="GO" id="GO:0004618">
    <property type="term" value="F:phosphoglycerate kinase activity"/>
    <property type="evidence" value="ECO:0007669"/>
    <property type="project" value="UniProtKB-UniRule"/>
</dbReference>
<feature type="binding site" evidence="12 14">
    <location>
        <begin position="359"/>
        <end position="362"/>
    </location>
    <ligand>
        <name>ATP</name>
        <dbReference type="ChEBI" id="CHEBI:30616"/>
    </ligand>
</feature>
<dbReference type="GO" id="GO:0006094">
    <property type="term" value="P:gluconeogenesis"/>
    <property type="evidence" value="ECO:0007669"/>
    <property type="project" value="TreeGrafter"/>
</dbReference>
<dbReference type="InterPro" id="IPR036043">
    <property type="entry name" value="Phosphoglycerate_kinase_sf"/>
</dbReference>
<dbReference type="InterPro" id="IPR015824">
    <property type="entry name" value="Phosphoglycerate_kinase_N"/>
</dbReference>
<evidence type="ECO:0000313" key="16">
    <source>
        <dbReference type="EMBL" id="QBI22163.1"/>
    </source>
</evidence>
<dbReference type="SUPFAM" id="SSF53748">
    <property type="entry name" value="Phosphoglycerate kinase"/>
    <property type="match status" value="1"/>
</dbReference>
<evidence type="ECO:0000256" key="1">
    <source>
        <dbReference type="ARBA" id="ARBA00000642"/>
    </source>
</evidence>
<keyword evidence="7 12" id="KW-0808">Transferase</keyword>
<evidence type="ECO:0000256" key="15">
    <source>
        <dbReference type="RuleBase" id="RU000532"/>
    </source>
</evidence>
<dbReference type="RefSeq" id="WP_131157150.1">
    <property type="nucleotide sequence ID" value="NZ_CP036402.1"/>
</dbReference>
<comment type="subcellular location">
    <subcellularLocation>
        <location evidence="12">Cytoplasm</location>
    </subcellularLocation>
</comment>
<dbReference type="PROSITE" id="PS00111">
    <property type="entry name" value="PGLYCERATE_KINASE"/>
    <property type="match status" value="1"/>
</dbReference>
<evidence type="ECO:0000256" key="13">
    <source>
        <dbReference type="PIRSR" id="PIRSR000724-1"/>
    </source>
</evidence>
<dbReference type="GO" id="GO:0006096">
    <property type="term" value="P:glycolytic process"/>
    <property type="evidence" value="ECO:0007669"/>
    <property type="project" value="UniProtKB-UniRule"/>
</dbReference>
<feature type="binding site" evidence="13">
    <location>
        <position position="160"/>
    </location>
    <ligand>
        <name>(2R)-3-phosphoglycerate</name>
        <dbReference type="ChEBI" id="CHEBI:58272"/>
    </ligand>
</feature>
<dbReference type="GO" id="GO:0005829">
    <property type="term" value="C:cytosol"/>
    <property type="evidence" value="ECO:0007669"/>
    <property type="project" value="UniProtKB-ARBA"/>
</dbReference>
<evidence type="ECO:0000256" key="5">
    <source>
        <dbReference type="ARBA" id="ARBA00013061"/>
    </source>
</evidence>
<comment type="catalytic activity">
    <reaction evidence="1 12 15">
        <text>(2R)-3-phosphoglycerate + ATP = (2R)-3-phospho-glyceroyl phosphate + ADP</text>
        <dbReference type="Rhea" id="RHEA:14801"/>
        <dbReference type="ChEBI" id="CHEBI:30616"/>
        <dbReference type="ChEBI" id="CHEBI:57604"/>
        <dbReference type="ChEBI" id="CHEBI:58272"/>
        <dbReference type="ChEBI" id="CHEBI:456216"/>
        <dbReference type="EC" id="2.7.2.3"/>
    </reaction>
</comment>
<dbReference type="Gene3D" id="3.40.50.1260">
    <property type="entry name" value="Phosphoglycerate kinase, N-terminal domain"/>
    <property type="match status" value="2"/>
</dbReference>
<feature type="binding site" evidence="13">
    <location>
        <position position="127"/>
    </location>
    <ligand>
        <name>(2R)-3-phosphoglycerate</name>
        <dbReference type="ChEBI" id="CHEBI:58272"/>
    </ligand>
</feature>
<comment type="pathway">
    <text evidence="2 12">Carbohydrate degradation; glycolysis; pyruvate from D-glyceraldehyde 3-phosphate: step 2/5.</text>
</comment>
<keyword evidence="11 12" id="KW-0324">Glycolysis</keyword>
<comment type="subunit">
    <text evidence="4 12">Monomer.</text>
</comment>
<dbReference type="PANTHER" id="PTHR11406">
    <property type="entry name" value="PHOSPHOGLYCERATE KINASE"/>
    <property type="match status" value="1"/>
</dbReference>
<dbReference type="FunFam" id="3.40.50.1260:FF:000006">
    <property type="entry name" value="Phosphoglycerate kinase"/>
    <property type="match status" value="1"/>
</dbReference>
<feature type="binding site" evidence="12">
    <location>
        <position position="127"/>
    </location>
    <ligand>
        <name>substrate</name>
    </ligand>
</feature>
<evidence type="ECO:0000256" key="14">
    <source>
        <dbReference type="PIRSR" id="PIRSR000724-2"/>
    </source>
</evidence>
<accession>A0A411YLV5</accession>
<dbReference type="FunFam" id="3.40.50.1260:FF:000003">
    <property type="entry name" value="Phosphoglycerate kinase"/>
    <property type="match status" value="1"/>
</dbReference>
<dbReference type="EMBL" id="CP036402">
    <property type="protein sequence ID" value="QBI22163.1"/>
    <property type="molecule type" value="Genomic_DNA"/>
</dbReference>
<dbReference type="InterPro" id="IPR015911">
    <property type="entry name" value="Phosphoglycerate_kinase_CS"/>
</dbReference>
<evidence type="ECO:0000313" key="17">
    <source>
        <dbReference type="Proteomes" id="UP000291469"/>
    </source>
</evidence>
<dbReference type="KEGG" id="erz:ER308_20825"/>
<feature type="binding site" evidence="12 14">
    <location>
        <position position="211"/>
    </location>
    <ligand>
        <name>ATP</name>
        <dbReference type="ChEBI" id="CHEBI:30616"/>
    </ligand>
</feature>
<evidence type="ECO:0000256" key="6">
    <source>
        <dbReference type="ARBA" id="ARBA00016471"/>
    </source>
</evidence>
<keyword evidence="10 12" id="KW-0067">ATP-binding</keyword>
<evidence type="ECO:0000256" key="7">
    <source>
        <dbReference type="ARBA" id="ARBA00022679"/>
    </source>
</evidence>
<evidence type="ECO:0000256" key="10">
    <source>
        <dbReference type="ARBA" id="ARBA00022840"/>
    </source>
</evidence>
<feature type="binding site" evidence="12 13">
    <location>
        <begin position="68"/>
        <end position="71"/>
    </location>
    <ligand>
        <name>substrate</name>
    </ligand>
</feature>
<feature type="binding site" evidence="12 14">
    <location>
        <position position="333"/>
    </location>
    <ligand>
        <name>ATP</name>
        <dbReference type="ChEBI" id="CHEBI:30616"/>
    </ligand>
</feature>
<dbReference type="AlphaFoldDB" id="A0A411YLV5"/>
<evidence type="ECO:0000256" key="3">
    <source>
        <dbReference type="ARBA" id="ARBA00008982"/>
    </source>
</evidence>
<feature type="binding site" evidence="13">
    <location>
        <position position="45"/>
    </location>
    <ligand>
        <name>(2R)-3-phosphoglycerate</name>
        <dbReference type="ChEBI" id="CHEBI:58272"/>
    </ligand>
</feature>
<keyword evidence="12" id="KW-0963">Cytoplasm</keyword>
<evidence type="ECO:0000256" key="8">
    <source>
        <dbReference type="ARBA" id="ARBA00022741"/>
    </source>
</evidence>
<dbReference type="Pfam" id="PF00162">
    <property type="entry name" value="PGK"/>
    <property type="match status" value="1"/>
</dbReference>
<protein>
    <recommendedName>
        <fullName evidence="6 12">Phosphoglycerate kinase</fullName>
        <ecNumber evidence="5 12">2.7.2.3</ecNumber>
    </recommendedName>
</protein>
<dbReference type="InterPro" id="IPR001576">
    <property type="entry name" value="Phosphoglycerate_kinase"/>
</dbReference>
<dbReference type="PIRSF" id="PIRSF000724">
    <property type="entry name" value="Pgk"/>
    <property type="match status" value="1"/>
</dbReference>
<dbReference type="OrthoDB" id="9808460at2"/>
<keyword evidence="8 12" id="KW-0547">Nucleotide-binding</keyword>
<keyword evidence="9 12" id="KW-0418">Kinase</keyword>
<evidence type="ECO:0000256" key="4">
    <source>
        <dbReference type="ARBA" id="ARBA00011245"/>
    </source>
</evidence>
<name>A0A411YLV5_9ACTN</name>
<feature type="binding site" evidence="12">
    <location>
        <position position="45"/>
    </location>
    <ligand>
        <name>substrate</name>
    </ligand>
</feature>
<dbReference type="Proteomes" id="UP000291469">
    <property type="component" value="Chromosome"/>
</dbReference>
<feature type="binding site" evidence="12 14">
    <location>
        <position position="302"/>
    </location>
    <ligand>
        <name>ATP</name>
        <dbReference type="ChEBI" id="CHEBI:30616"/>
    </ligand>
</feature>
<dbReference type="EC" id="2.7.2.3" evidence="5 12"/>
<dbReference type="GO" id="GO:0043531">
    <property type="term" value="F:ADP binding"/>
    <property type="evidence" value="ECO:0007669"/>
    <property type="project" value="TreeGrafter"/>
</dbReference>
<dbReference type="GO" id="GO:0005524">
    <property type="term" value="F:ATP binding"/>
    <property type="evidence" value="ECO:0007669"/>
    <property type="project" value="UniProtKB-KW"/>
</dbReference>
<keyword evidence="17" id="KW-1185">Reference proteome</keyword>
<feature type="binding site" evidence="12">
    <location>
        <position position="160"/>
    </location>
    <ligand>
        <name>substrate</name>
    </ligand>
</feature>
<comment type="similarity">
    <text evidence="3 12 15">Belongs to the phosphoglycerate kinase family.</text>
</comment>
<proteinExistence type="inferred from homology"/>
<evidence type="ECO:0000256" key="11">
    <source>
        <dbReference type="ARBA" id="ARBA00023152"/>
    </source>
</evidence>
<dbReference type="PANTHER" id="PTHR11406:SF23">
    <property type="entry name" value="PHOSPHOGLYCERATE KINASE 1, CHLOROPLASTIC-RELATED"/>
    <property type="match status" value="1"/>
</dbReference>
<dbReference type="HAMAP" id="MF_00145">
    <property type="entry name" value="Phosphoglyc_kinase"/>
    <property type="match status" value="1"/>
</dbReference>
<dbReference type="PRINTS" id="PR00477">
    <property type="entry name" value="PHGLYCKINASE"/>
</dbReference>
<evidence type="ECO:0000256" key="9">
    <source>
        <dbReference type="ARBA" id="ARBA00022777"/>
    </source>
</evidence>
<evidence type="ECO:0000256" key="12">
    <source>
        <dbReference type="HAMAP-Rule" id="MF_00145"/>
    </source>
</evidence>